<sequence>MAIDANRASFIKKEYRWDVKEDTAVKARDNTAREEEFSCNVDPTTASQLGPLILAQNNTARIFTVSIDGVMTLEDFLTGVPRYIPVIPKYGTDGRTYRVLSFTTDLNKGITTAKVHG</sequence>
<evidence type="ECO:0000313" key="2">
    <source>
        <dbReference type="Proteomes" id="UP000464086"/>
    </source>
</evidence>
<protein>
    <submittedName>
        <fullName evidence="1">Uncharacterized protein</fullName>
    </submittedName>
</protein>
<gene>
    <name evidence="1" type="ORF">GS397_07020</name>
</gene>
<dbReference type="RefSeq" id="WP_159366046.1">
    <property type="nucleotide sequence ID" value="NZ_CP047218.1"/>
</dbReference>
<evidence type="ECO:0000313" key="1">
    <source>
        <dbReference type="EMBL" id="QHD66821.1"/>
    </source>
</evidence>
<accession>A0A6P1GGP8</accession>
<reference evidence="1 2" key="1">
    <citation type="submission" date="2019-12" db="EMBL/GenBank/DDBJ databases">
        <title>Functional and genomic insights into the Sphingobium yanoikuyae YC-JY1, a bacterium efficiently degrading bisphenol A.</title>
        <authorList>
            <person name="Jia Y."/>
            <person name="Li X."/>
            <person name="Wang J."/>
            <person name="Eltoukhy A."/>
            <person name="Lamraoui I."/>
            <person name="Yan Y."/>
        </authorList>
    </citation>
    <scope>NUCLEOTIDE SEQUENCE [LARGE SCALE GENOMIC DNA]</scope>
    <source>
        <strain evidence="1 2">YC-JY1</strain>
    </source>
</reference>
<dbReference type="AlphaFoldDB" id="A0A6P1GGP8"/>
<dbReference type="Proteomes" id="UP000464086">
    <property type="component" value="Chromosome"/>
</dbReference>
<organism evidence="1 2">
    <name type="scientific">Sphingobium yanoikuyae</name>
    <name type="common">Sphingomonas yanoikuyae</name>
    <dbReference type="NCBI Taxonomy" id="13690"/>
    <lineage>
        <taxon>Bacteria</taxon>
        <taxon>Pseudomonadati</taxon>
        <taxon>Pseudomonadota</taxon>
        <taxon>Alphaproteobacteria</taxon>
        <taxon>Sphingomonadales</taxon>
        <taxon>Sphingomonadaceae</taxon>
        <taxon>Sphingobium</taxon>
    </lineage>
</organism>
<name>A0A6P1GGP8_SPHYA</name>
<proteinExistence type="predicted"/>
<dbReference type="EMBL" id="CP047218">
    <property type="protein sequence ID" value="QHD66821.1"/>
    <property type="molecule type" value="Genomic_DNA"/>
</dbReference>